<organism evidence="3 4">
    <name type="scientific">Archaeoglobus fulgidus DSM 8774</name>
    <dbReference type="NCBI Taxonomy" id="1344584"/>
    <lineage>
        <taxon>Archaea</taxon>
        <taxon>Methanobacteriati</taxon>
        <taxon>Methanobacteriota</taxon>
        <taxon>Archaeoglobi</taxon>
        <taxon>Archaeoglobales</taxon>
        <taxon>Archaeoglobaceae</taxon>
        <taxon>Archaeoglobus</taxon>
    </lineage>
</organism>
<name>A0A075WGQ8_ARCFL</name>
<reference evidence="3 4" key="1">
    <citation type="submission" date="2013-07" db="EMBL/GenBank/DDBJ databases">
        <title>Genome of Archaeoglobus fulgidus.</title>
        <authorList>
            <person name="Fiebig A."/>
            <person name="Birkeland N.-K."/>
        </authorList>
    </citation>
    <scope>NUCLEOTIDE SEQUENCE [LARGE SCALE GENOMIC DNA]</scope>
    <source>
        <strain evidence="3 4">DSM 8774</strain>
    </source>
</reference>
<evidence type="ECO:0000256" key="2">
    <source>
        <dbReference type="SAM" id="Phobius"/>
    </source>
</evidence>
<keyword evidence="2" id="KW-0472">Membrane</keyword>
<dbReference type="HOGENOM" id="CLU_2067658_0_0_2"/>
<evidence type="ECO:0000313" key="3">
    <source>
        <dbReference type="EMBL" id="AIG98982.1"/>
    </source>
</evidence>
<dbReference type="RefSeq" id="WP_010879483.1">
    <property type="nucleotide sequence ID" value="NZ_CP006577.1"/>
</dbReference>
<feature type="compositionally biased region" description="Acidic residues" evidence="1">
    <location>
        <begin position="103"/>
        <end position="118"/>
    </location>
</feature>
<dbReference type="Proteomes" id="UP000028501">
    <property type="component" value="Chromosome"/>
</dbReference>
<dbReference type="SMR" id="A0A075WGQ8"/>
<sequence>MFEPFLLAVEGQEFLTGFHVEGPLAGLIIILIALLLLWIFKKVLKLVVVLIGAVVGYFVGEAVEPSLSLVFAAGFAIVGIWAMSGDKSKKKGKKQRSILKDADDWDDDSWDDEGDWDE</sequence>
<dbReference type="GeneID" id="24795737"/>
<accession>A0A075WGQ8</accession>
<evidence type="ECO:0000313" key="4">
    <source>
        <dbReference type="Proteomes" id="UP000028501"/>
    </source>
</evidence>
<dbReference type="EMBL" id="CP006577">
    <property type="protein sequence ID" value="AIG98982.1"/>
    <property type="molecule type" value="Genomic_DNA"/>
</dbReference>
<feature type="transmembrane region" description="Helical" evidence="2">
    <location>
        <begin position="20"/>
        <end position="38"/>
    </location>
</feature>
<keyword evidence="2" id="KW-0812">Transmembrane</keyword>
<feature type="region of interest" description="Disordered" evidence="1">
    <location>
        <begin position="85"/>
        <end position="118"/>
    </location>
</feature>
<evidence type="ECO:0000256" key="1">
    <source>
        <dbReference type="SAM" id="MobiDB-lite"/>
    </source>
</evidence>
<dbReference type="AlphaFoldDB" id="A0A075WGQ8"/>
<gene>
    <name evidence="3" type="ORF">AFULGI_00022560</name>
</gene>
<proteinExistence type="predicted"/>
<dbReference type="KEGG" id="afg:AFULGI_00022560"/>
<feature type="transmembrane region" description="Helical" evidence="2">
    <location>
        <begin position="43"/>
        <end position="60"/>
    </location>
</feature>
<protein>
    <submittedName>
        <fullName evidence="3">Uncharacterized protein</fullName>
    </submittedName>
</protein>
<feature type="transmembrane region" description="Helical" evidence="2">
    <location>
        <begin position="66"/>
        <end position="84"/>
    </location>
</feature>
<keyword evidence="2" id="KW-1133">Transmembrane helix</keyword>
<feature type="compositionally biased region" description="Basic residues" evidence="1">
    <location>
        <begin position="88"/>
        <end position="97"/>
    </location>
</feature>